<feature type="domain" description="Major facilitator superfamily (MFS) profile" evidence="7">
    <location>
        <begin position="87"/>
        <end position="522"/>
    </location>
</feature>
<keyword evidence="9" id="KW-1185">Reference proteome</keyword>
<feature type="transmembrane region" description="Helical" evidence="6">
    <location>
        <begin position="164"/>
        <end position="189"/>
    </location>
</feature>
<dbReference type="Proteomes" id="UP000654913">
    <property type="component" value="Chromosome 4"/>
</dbReference>
<dbReference type="OrthoDB" id="5376138at2759"/>
<name>A0A7R7XPL0_9EURO</name>
<proteinExistence type="predicted"/>
<evidence type="ECO:0000256" key="4">
    <source>
        <dbReference type="ARBA" id="ARBA00023136"/>
    </source>
</evidence>
<dbReference type="FunFam" id="1.20.1250.20:FF:000088">
    <property type="entry name" value="MFS multidrug transporter, putative"/>
    <property type="match status" value="1"/>
</dbReference>
<feature type="transmembrane region" description="Helical" evidence="6">
    <location>
        <begin position="396"/>
        <end position="416"/>
    </location>
</feature>
<feature type="compositionally biased region" description="Polar residues" evidence="5">
    <location>
        <begin position="34"/>
        <end position="51"/>
    </location>
</feature>
<dbReference type="KEGG" id="apuu:APUU_41481A"/>
<gene>
    <name evidence="8" type="ORF">APUU_41481A</name>
</gene>
<dbReference type="PANTHER" id="PTHR23502:SF3">
    <property type="entry name" value="MAJOR FACILITATOR SUPERFAMILY (MFS) PROFILE DOMAIN-CONTAINING PROTEIN-RELATED"/>
    <property type="match status" value="1"/>
</dbReference>
<dbReference type="InterPro" id="IPR020846">
    <property type="entry name" value="MFS_dom"/>
</dbReference>
<evidence type="ECO:0000256" key="3">
    <source>
        <dbReference type="ARBA" id="ARBA00022989"/>
    </source>
</evidence>
<dbReference type="Pfam" id="PF07690">
    <property type="entry name" value="MFS_1"/>
    <property type="match status" value="1"/>
</dbReference>
<evidence type="ECO:0000313" key="9">
    <source>
        <dbReference type="Proteomes" id="UP000654913"/>
    </source>
</evidence>
<dbReference type="InterPro" id="IPR036259">
    <property type="entry name" value="MFS_trans_sf"/>
</dbReference>
<protein>
    <recommendedName>
        <fullName evidence="7">Major facilitator superfamily (MFS) profile domain-containing protein</fullName>
    </recommendedName>
</protein>
<dbReference type="AlphaFoldDB" id="A0A7R7XPL0"/>
<dbReference type="RefSeq" id="XP_041557231.1">
    <property type="nucleotide sequence ID" value="XM_041704668.1"/>
</dbReference>
<feature type="transmembrane region" description="Helical" evidence="6">
    <location>
        <begin position="422"/>
        <end position="446"/>
    </location>
</feature>
<dbReference type="GeneID" id="64975042"/>
<comment type="subcellular location">
    <subcellularLocation>
        <location evidence="1">Membrane</location>
        <topology evidence="1">Multi-pass membrane protein</topology>
    </subcellularLocation>
</comment>
<dbReference type="PANTHER" id="PTHR23502">
    <property type="entry name" value="MAJOR FACILITATOR SUPERFAMILY"/>
    <property type="match status" value="1"/>
</dbReference>
<feature type="transmembrane region" description="Helical" evidence="6">
    <location>
        <begin position="493"/>
        <end position="516"/>
    </location>
</feature>
<keyword evidence="2 6" id="KW-0812">Transmembrane</keyword>
<evidence type="ECO:0000259" key="7">
    <source>
        <dbReference type="PROSITE" id="PS50850"/>
    </source>
</evidence>
<dbReference type="Gene3D" id="1.20.1250.20">
    <property type="entry name" value="MFS general substrate transporter like domains"/>
    <property type="match status" value="1"/>
</dbReference>
<sequence length="555" mass="62796">MAVEDDISNPLHMGVDSEKKNQKQQHQQQRRNESTSQPNDTHAERASQSSESDSRGKPREDGKRELTEDDAYDKLGFCFPEWKKWTILTVIFTVQMSMNFNSSTYSNAVSGLTEQFNISEQAARVGQMIFLVAYAFGCELWAPWSEEFGRWPIMQLSLTFMNIWQIPCALAPNFGTMVVGRFLGGISLAGGSVTLGMTADMWEADDQGFAVAYVVLSSVGGTTIGPFFGGMMEQWLEWRWNFWIQLIFGGVTQIMHLLLVQETRSTILLDREAKRRRKSGEDPNVYGPNEMKKPRIDFQDFLRIWRRPFEMFLREPIVLFLSLLSGFSDALIFTCIESFALVFEQWGFDPLRIGFCFGAIIIGYVVAYAIFLPDIWRQRKIRQRDGNAARLPERRLLLLLFIAPLETIGLFGFAWTSMGPDYNPWIAPLIFVFLIAIANYGIYMATIDYMVAAYGPYSASATGGNGFARDFLAGLSAMYATPMYTNIGGRLHLQWASTILGVLAIFVTIPIYVFYWKGPQIREKSKFAQTLAADRALHAGRRASHISGAEKPYPA</sequence>
<dbReference type="GO" id="GO:0022857">
    <property type="term" value="F:transmembrane transporter activity"/>
    <property type="evidence" value="ECO:0007669"/>
    <property type="project" value="InterPro"/>
</dbReference>
<feature type="transmembrane region" description="Helical" evidence="6">
    <location>
        <begin position="210"/>
        <end position="228"/>
    </location>
</feature>
<evidence type="ECO:0000256" key="2">
    <source>
        <dbReference type="ARBA" id="ARBA00022692"/>
    </source>
</evidence>
<accession>A0A7R7XPL0</accession>
<feature type="region of interest" description="Disordered" evidence="5">
    <location>
        <begin position="1"/>
        <end position="65"/>
    </location>
</feature>
<evidence type="ECO:0000256" key="1">
    <source>
        <dbReference type="ARBA" id="ARBA00004141"/>
    </source>
</evidence>
<dbReference type="PROSITE" id="PS50850">
    <property type="entry name" value="MFS"/>
    <property type="match status" value="1"/>
</dbReference>
<evidence type="ECO:0000256" key="5">
    <source>
        <dbReference type="SAM" id="MobiDB-lite"/>
    </source>
</evidence>
<dbReference type="InterPro" id="IPR011701">
    <property type="entry name" value="MFS"/>
</dbReference>
<keyword evidence="3 6" id="KW-1133">Transmembrane helix</keyword>
<organism evidence="8 9">
    <name type="scientific">Aspergillus puulaauensis</name>
    <dbReference type="NCBI Taxonomy" id="1220207"/>
    <lineage>
        <taxon>Eukaryota</taxon>
        <taxon>Fungi</taxon>
        <taxon>Dikarya</taxon>
        <taxon>Ascomycota</taxon>
        <taxon>Pezizomycotina</taxon>
        <taxon>Eurotiomycetes</taxon>
        <taxon>Eurotiomycetidae</taxon>
        <taxon>Eurotiales</taxon>
        <taxon>Aspergillaceae</taxon>
        <taxon>Aspergillus</taxon>
    </lineage>
</organism>
<dbReference type="GO" id="GO:0005886">
    <property type="term" value="C:plasma membrane"/>
    <property type="evidence" value="ECO:0007669"/>
    <property type="project" value="TreeGrafter"/>
</dbReference>
<evidence type="ECO:0000256" key="6">
    <source>
        <dbReference type="SAM" id="Phobius"/>
    </source>
</evidence>
<keyword evidence="4 6" id="KW-0472">Membrane</keyword>
<feature type="compositionally biased region" description="Basic and acidic residues" evidence="5">
    <location>
        <begin position="52"/>
        <end position="65"/>
    </location>
</feature>
<dbReference type="EMBL" id="AP024446">
    <property type="protein sequence ID" value="BCS25037.1"/>
    <property type="molecule type" value="Genomic_DNA"/>
</dbReference>
<reference evidence="8" key="1">
    <citation type="submission" date="2021-01" db="EMBL/GenBank/DDBJ databases">
        <authorList>
            <consortium name="Aspergillus puulaauensis MK2 genome sequencing consortium"/>
            <person name="Kazuki M."/>
            <person name="Futagami T."/>
        </authorList>
    </citation>
    <scope>NUCLEOTIDE SEQUENCE</scope>
    <source>
        <strain evidence="8">MK2</strain>
    </source>
</reference>
<feature type="transmembrane region" description="Helical" evidence="6">
    <location>
        <begin position="317"/>
        <end position="340"/>
    </location>
</feature>
<reference evidence="8" key="2">
    <citation type="submission" date="2021-02" db="EMBL/GenBank/DDBJ databases">
        <title>Aspergillus puulaauensis MK2 genome sequence.</title>
        <authorList>
            <person name="Futagami T."/>
            <person name="Mori K."/>
            <person name="Kadooka C."/>
            <person name="Tanaka T."/>
        </authorList>
    </citation>
    <scope>NUCLEOTIDE SEQUENCE</scope>
    <source>
        <strain evidence="8">MK2</strain>
    </source>
</reference>
<feature type="transmembrane region" description="Helical" evidence="6">
    <location>
        <begin position="352"/>
        <end position="376"/>
    </location>
</feature>
<feature type="transmembrane region" description="Helical" evidence="6">
    <location>
        <begin position="240"/>
        <end position="260"/>
    </location>
</feature>
<evidence type="ECO:0000313" key="8">
    <source>
        <dbReference type="EMBL" id="BCS25037.1"/>
    </source>
</evidence>
<dbReference type="SUPFAM" id="SSF103473">
    <property type="entry name" value="MFS general substrate transporter"/>
    <property type="match status" value="1"/>
</dbReference>